<keyword evidence="3" id="KW-1185">Reference proteome</keyword>
<evidence type="ECO:0000313" key="3">
    <source>
        <dbReference type="Proteomes" id="UP001642464"/>
    </source>
</evidence>
<dbReference type="EMBL" id="CAXAMM010040240">
    <property type="protein sequence ID" value="CAK9091944.1"/>
    <property type="molecule type" value="Genomic_DNA"/>
</dbReference>
<accession>A0ABP0QV98</accession>
<feature type="region of interest" description="Disordered" evidence="1">
    <location>
        <begin position="144"/>
        <end position="179"/>
    </location>
</feature>
<evidence type="ECO:0000313" key="2">
    <source>
        <dbReference type="EMBL" id="CAK9091944.1"/>
    </source>
</evidence>
<protein>
    <recommendedName>
        <fullName evidence="4">Ricin B lectin domain-containing protein</fullName>
    </recommendedName>
</protein>
<comment type="caution">
    <text evidence="2">The sequence shown here is derived from an EMBL/GenBank/DDBJ whole genome shotgun (WGS) entry which is preliminary data.</text>
</comment>
<organism evidence="2 3">
    <name type="scientific">Durusdinium trenchii</name>
    <dbReference type="NCBI Taxonomy" id="1381693"/>
    <lineage>
        <taxon>Eukaryota</taxon>
        <taxon>Sar</taxon>
        <taxon>Alveolata</taxon>
        <taxon>Dinophyceae</taxon>
        <taxon>Suessiales</taxon>
        <taxon>Symbiodiniaceae</taxon>
        <taxon>Durusdinium</taxon>
    </lineage>
</organism>
<evidence type="ECO:0000256" key="1">
    <source>
        <dbReference type="SAM" id="MobiDB-lite"/>
    </source>
</evidence>
<proteinExistence type="predicted"/>
<dbReference type="Proteomes" id="UP001642464">
    <property type="component" value="Unassembled WGS sequence"/>
</dbReference>
<gene>
    <name evidence="2" type="ORF">SCF082_LOCUS43292</name>
</gene>
<sequence>MSFPSRVNLVFHQRWVLAKKKHGNCPAELVHVSEVQKQHRFRKVGDYRWLIQSDARLDGFLIRNDHHPRRALVGGIPLRLEGANKSDANQRWVLCFPNDSPGIHKPFLIRSVQSGMYLVVEEAHQCVILQKDAPQQFWQIHDATRRARHSDGPGADERNGVDGKGGNSVGPHRSESRDM</sequence>
<reference evidence="2 3" key="1">
    <citation type="submission" date="2024-02" db="EMBL/GenBank/DDBJ databases">
        <authorList>
            <person name="Chen Y."/>
            <person name="Shah S."/>
            <person name="Dougan E. K."/>
            <person name="Thang M."/>
            <person name="Chan C."/>
        </authorList>
    </citation>
    <scope>NUCLEOTIDE SEQUENCE [LARGE SCALE GENOMIC DNA]</scope>
</reference>
<evidence type="ECO:0008006" key="4">
    <source>
        <dbReference type="Google" id="ProtNLM"/>
    </source>
</evidence>
<name>A0ABP0QV98_9DINO</name>
<feature type="compositionally biased region" description="Basic and acidic residues" evidence="1">
    <location>
        <begin position="144"/>
        <end position="161"/>
    </location>
</feature>